<feature type="compositionally biased region" description="Pro residues" evidence="1">
    <location>
        <begin position="153"/>
        <end position="166"/>
    </location>
</feature>
<evidence type="ECO:0000256" key="1">
    <source>
        <dbReference type="SAM" id="MobiDB-lite"/>
    </source>
</evidence>
<evidence type="ECO:0000313" key="2">
    <source>
        <dbReference type="EMBL" id="OWR41869.1"/>
    </source>
</evidence>
<dbReference type="EMBL" id="AGBW02014319">
    <property type="protein sequence ID" value="OWR41869.1"/>
    <property type="molecule type" value="Genomic_DNA"/>
</dbReference>
<reference evidence="2 3" key="1">
    <citation type="journal article" date="2011" name="Cell">
        <title>The monarch butterfly genome yields insights into long-distance migration.</title>
        <authorList>
            <person name="Zhan S."/>
            <person name="Merlin C."/>
            <person name="Boore J.L."/>
            <person name="Reppert S.M."/>
        </authorList>
    </citation>
    <scope>NUCLEOTIDE SEQUENCE [LARGE SCALE GENOMIC DNA]</scope>
    <source>
        <strain evidence="2">F-2</strain>
    </source>
</reference>
<sequence length="206" mass="22020">MEFENVRVDRSQVRDTTTPQVATLRPRMHSDRQRRDIANLLTLRREGSCAPRPSESGRPSPSPLPVHPKASKILIVDVCRACGANGAAGRLQERLGRAGLASRLRGAQHRAAATTPRAPRAALTAALSAALQPRAAHTHTHIQTYLHTQANTQPPPPPPPPPPLPSRAPGAARTYTTPATTSAVTIAWTQEKSLLTVPVADNIVAV</sequence>
<dbReference type="KEGG" id="dpl:KGM_211213"/>
<organism evidence="2 3">
    <name type="scientific">Danaus plexippus plexippus</name>
    <dbReference type="NCBI Taxonomy" id="278856"/>
    <lineage>
        <taxon>Eukaryota</taxon>
        <taxon>Metazoa</taxon>
        <taxon>Ecdysozoa</taxon>
        <taxon>Arthropoda</taxon>
        <taxon>Hexapoda</taxon>
        <taxon>Insecta</taxon>
        <taxon>Pterygota</taxon>
        <taxon>Neoptera</taxon>
        <taxon>Endopterygota</taxon>
        <taxon>Lepidoptera</taxon>
        <taxon>Glossata</taxon>
        <taxon>Ditrysia</taxon>
        <taxon>Papilionoidea</taxon>
        <taxon>Nymphalidae</taxon>
        <taxon>Danainae</taxon>
        <taxon>Danaini</taxon>
        <taxon>Danaina</taxon>
        <taxon>Danaus</taxon>
        <taxon>Danaus</taxon>
    </lineage>
</organism>
<dbReference type="InParanoid" id="A0A212EK50"/>
<proteinExistence type="predicted"/>
<dbReference type="AlphaFoldDB" id="A0A212EK50"/>
<feature type="compositionally biased region" description="Basic and acidic residues" evidence="1">
    <location>
        <begin position="1"/>
        <end position="13"/>
    </location>
</feature>
<dbReference type="Proteomes" id="UP000007151">
    <property type="component" value="Unassembled WGS sequence"/>
</dbReference>
<name>A0A212EK50_DANPL</name>
<accession>A0A212EK50</accession>
<feature type="region of interest" description="Disordered" evidence="1">
    <location>
        <begin position="45"/>
        <end position="67"/>
    </location>
</feature>
<feature type="region of interest" description="Disordered" evidence="1">
    <location>
        <begin position="148"/>
        <end position="175"/>
    </location>
</feature>
<keyword evidence="3" id="KW-1185">Reference proteome</keyword>
<feature type="region of interest" description="Disordered" evidence="1">
    <location>
        <begin position="1"/>
        <end position="20"/>
    </location>
</feature>
<comment type="caution">
    <text evidence="2">The sequence shown here is derived from an EMBL/GenBank/DDBJ whole genome shotgun (WGS) entry which is preliminary data.</text>
</comment>
<evidence type="ECO:0000313" key="3">
    <source>
        <dbReference type="Proteomes" id="UP000007151"/>
    </source>
</evidence>
<protein>
    <submittedName>
        <fullName evidence="2">Uncharacterized protein</fullName>
    </submittedName>
</protein>
<gene>
    <name evidence="2" type="ORF">KGM_211213</name>
</gene>